<dbReference type="SUPFAM" id="SSF49899">
    <property type="entry name" value="Concanavalin A-like lectins/glucanases"/>
    <property type="match status" value="1"/>
</dbReference>
<comment type="caution">
    <text evidence="2">The sequence shown here is derived from an EMBL/GenBank/DDBJ whole genome shotgun (WGS) entry which is preliminary data.</text>
</comment>
<evidence type="ECO:0000256" key="1">
    <source>
        <dbReference type="SAM" id="MobiDB-lite"/>
    </source>
</evidence>
<proteinExistence type="predicted"/>
<organism evidence="2 3">
    <name type="scientific">Saguinus oedipus</name>
    <name type="common">Cotton-top tamarin</name>
    <name type="synonym">Oedipomidas oedipus</name>
    <dbReference type="NCBI Taxonomy" id="9490"/>
    <lineage>
        <taxon>Eukaryota</taxon>
        <taxon>Metazoa</taxon>
        <taxon>Chordata</taxon>
        <taxon>Craniata</taxon>
        <taxon>Vertebrata</taxon>
        <taxon>Euteleostomi</taxon>
        <taxon>Mammalia</taxon>
        <taxon>Eutheria</taxon>
        <taxon>Euarchontoglires</taxon>
        <taxon>Primates</taxon>
        <taxon>Haplorrhini</taxon>
        <taxon>Platyrrhini</taxon>
        <taxon>Cebidae</taxon>
        <taxon>Callitrichinae</taxon>
        <taxon>Saguinus</taxon>
    </lineage>
</organism>
<evidence type="ECO:0000313" key="3">
    <source>
        <dbReference type="Proteomes" id="UP001266305"/>
    </source>
</evidence>
<dbReference type="InterPro" id="IPR013320">
    <property type="entry name" value="ConA-like_dom_sf"/>
</dbReference>
<sequence>MGEFVGKGLTQFHCREGRRGSIQVDGEELVSGQSPGPNVAVNAKGSVYIGKSGASPQSKGRYGTPWDWSSPGLPCLLGCRSTQPLSSHLPAGGAPEVATLTRGRFSSGITGCVKNVVLHSARPSAPPPQPLDLQHRAQAGANTRPCPS</sequence>
<dbReference type="Gene3D" id="2.60.120.200">
    <property type="match status" value="2"/>
</dbReference>
<keyword evidence="3" id="KW-1185">Reference proteome</keyword>
<dbReference type="EMBL" id="JASSZA010000007">
    <property type="protein sequence ID" value="KAK2106115.1"/>
    <property type="molecule type" value="Genomic_DNA"/>
</dbReference>
<accession>A0ABQ9V9T7</accession>
<gene>
    <name evidence="2" type="primary">HSPG2_1</name>
    <name evidence="2" type="ORF">P7K49_015629</name>
</gene>
<name>A0ABQ9V9T7_SAGOE</name>
<reference evidence="2 3" key="1">
    <citation type="submission" date="2023-05" db="EMBL/GenBank/DDBJ databases">
        <title>B98-5 Cell Line De Novo Hybrid Assembly: An Optical Mapping Approach.</title>
        <authorList>
            <person name="Kananen K."/>
            <person name="Auerbach J.A."/>
            <person name="Kautto E."/>
            <person name="Blachly J.S."/>
        </authorList>
    </citation>
    <scope>NUCLEOTIDE SEQUENCE [LARGE SCALE GENOMIC DNA]</scope>
    <source>
        <strain evidence="2">B95-8</strain>
        <tissue evidence="2">Cell line</tissue>
    </source>
</reference>
<dbReference type="Proteomes" id="UP001266305">
    <property type="component" value="Unassembled WGS sequence"/>
</dbReference>
<evidence type="ECO:0000313" key="2">
    <source>
        <dbReference type="EMBL" id="KAK2106115.1"/>
    </source>
</evidence>
<protein>
    <submittedName>
        <fullName evidence="2">Basement membrane-specific heparan sulfate proteoglycan core protein</fullName>
    </submittedName>
</protein>
<feature type="region of interest" description="Disordered" evidence="1">
    <location>
        <begin position="120"/>
        <end position="148"/>
    </location>
</feature>